<reference evidence="1 2" key="1">
    <citation type="submission" date="2019-07" db="EMBL/GenBank/DDBJ databases">
        <title>Whole genome shotgun sequence of Deinococcus cellulosilyticus NBRC 106333.</title>
        <authorList>
            <person name="Hosoyama A."/>
            <person name="Uohara A."/>
            <person name="Ohji S."/>
            <person name="Ichikawa N."/>
        </authorList>
    </citation>
    <scope>NUCLEOTIDE SEQUENCE [LARGE SCALE GENOMIC DNA]</scope>
    <source>
        <strain evidence="1 2">NBRC 106333</strain>
    </source>
</reference>
<keyword evidence="2" id="KW-1185">Reference proteome</keyword>
<accession>A0A511N8I9</accession>
<dbReference type="Proteomes" id="UP000321306">
    <property type="component" value="Unassembled WGS sequence"/>
</dbReference>
<name>A0A511N8I9_DEIC1</name>
<protein>
    <submittedName>
        <fullName evidence="1">Uncharacterized protein</fullName>
    </submittedName>
</protein>
<evidence type="ECO:0000313" key="1">
    <source>
        <dbReference type="EMBL" id="GEM49163.1"/>
    </source>
</evidence>
<sequence length="1107" mass="126303">MQTANTSRLARCTDLLKTDFRVEVSRHWHLRNANQLALAQLEEANRLLNMWKVHQERLSDVDLSLEDLRSVVVPEALMPLLQKADLRTLHRRKGDLDQMQSRLVHLTASIEEHQVHLQALTRWMVLQEELGQQGFGHRMKLLLPQYRAEHKSKQTEMETLQRELQPFLAKLGATTLEQGWQGCHTRLQSLQQEKDALHRERLTIRLTPEEQQVLKFHRSQCELYQAAFEAREILERHDALLRDIQQKFPHISSLTQAQQEFSAARDQVAGLAVALRLLDPPNQHKGFAAPVFPKTQHSLHVFLQVEPAREDTPELTTEANDSVTLQHQLLQVLAMRLTLLAHQDQHQKTETVQLQAVTELDALGIESEVLHTERSTLEVDALDLSSDELLSSAPSAELDLDPVFLDPSEGQGLAFTEQVESSDDHLLDEAFLQPVQLFEPVQPIPEVKTPASSHQPGLWDSEAFTSPLALFFEVEEVEDTGLFSEDLALTESPVPMVEEATRAHPAAVNGSVFLLDPQTRQLFDGSRLLTPGWLSQLQQAQQITAKALQQASNRLNVLEEIVRHLQHVPVKHIVHVPTGLRSSLNEDLHHLRQQAAQRQQVWQTLFEKRKSILQDIQECEARVSDFGTLDLLKKQMAELQEKKGPLTATQKTILARKQKALSRLDNQLQVHWKPGCTNHQQACLDQQKKLEHLRASAKTLQVALESCMPSEQDILLLKYSLSQLKEYQQAFEKIPTFQLIQMALDALIEYFPGTSPHRWQVLQNHLQEEVQGLTHRMEVLTPRNHMGFEPLRRALWQSPLLDFLPELKQAGLECSVAHSDLDEMIHPHEILGPDVFEQNAQGLALLENVEVLDGRSELQFVQVSPTDEEHLDGLEVDPDLDLPEPWDFMDGPVLQHDPLPEFQDLEFETIQDSGPEEVKAVFVIDLWDLDDETGVAEPASEVDDGRLTTTRIAEQRAADLALRHDVSHAFDFLAEALDLKIIGKRVHTLQKLIEAGHSIEAIELAYRTRLLVSESHHFWYSWKKYGELRATPHLLSWDHALKFVACFHGLPDMTEIELTMQAILDLHADHPWFRGETSACFVLIHLIRNCPPHIDMNVYVHHLLEAM</sequence>
<proteinExistence type="predicted"/>
<comment type="caution">
    <text evidence="1">The sequence shown here is derived from an EMBL/GenBank/DDBJ whole genome shotgun (WGS) entry which is preliminary data.</text>
</comment>
<dbReference type="AlphaFoldDB" id="A0A511N8I9"/>
<gene>
    <name evidence="1" type="ORF">DC3_47980</name>
</gene>
<organism evidence="1 2">
    <name type="scientific">Deinococcus cellulosilyticus (strain DSM 18568 / NBRC 106333 / KACC 11606 / 5516J-15)</name>
    <dbReference type="NCBI Taxonomy" id="1223518"/>
    <lineage>
        <taxon>Bacteria</taxon>
        <taxon>Thermotogati</taxon>
        <taxon>Deinococcota</taxon>
        <taxon>Deinococci</taxon>
        <taxon>Deinococcales</taxon>
        <taxon>Deinococcaceae</taxon>
        <taxon>Deinococcus</taxon>
    </lineage>
</organism>
<evidence type="ECO:0000313" key="2">
    <source>
        <dbReference type="Proteomes" id="UP000321306"/>
    </source>
</evidence>
<dbReference type="EMBL" id="BJXB01000029">
    <property type="protein sequence ID" value="GEM49163.1"/>
    <property type="molecule type" value="Genomic_DNA"/>
</dbReference>